<dbReference type="Proteomes" id="UP001314170">
    <property type="component" value="Unassembled WGS sequence"/>
</dbReference>
<evidence type="ECO:0000313" key="3">
    <source>
        <dbReference type="Proteomes" id="UP001314170"/>
    </source>
</evidence>
<reference evidence="2 3" key="1">
    <citation type="submission" date="2024-01" db="EMBL/GenBank/DDBJ databases">
        <authorList>
            <person name="Waweru B."/>
        </authorList>
    </citation>
    <scope>NUCLEOTIDE SEQUENCE [LARGE SCALE GENOMIC DNA]</scope>
</reference>
<feature type="region of interest" description="Disordered" evidence="1">
    <location>
        <begin position="1"/>
        <end position="29"/>
    </location>
</feature>
<evidence type="ECO:0000313" key="2">
    <source>
        <dbReference type="EMBL" id="CAK7324030.1"/>
    </source>
</evidence>
<comment type="caution">
    <text evidence="2">The sequence shown here is derived from an EMBL/GenBank/DDBJ whole genome shotgun (WGS) entry which is preliminary data.</text>
</comment>
<proteinExistence type="predicted"/>
<evidence type="ECO:0000256" key="1">
    <source>
        <dbReference type="SAM" id="MobiDB-lite"/>
    </source>
</evidence>
<dbReference type="EMBL" id="CAWUPB010000234">
    <property type="protein sequence ID" value="CAK7324030.1"/>
    <property type="molecule type" value="Genomic_DNA"/>
</dbReference>
<organism evidence="2 3">
    <name type="scientific">Dovyalis caffra</name>
    <dbReference type="NCBI Taxonomy" id="77055"/>
    <lineage>
        <taxon>Eukaryota</taxon>
        <taxon>Viridiplantae</taxon>
        <taxon>Streptophyta</taxon>
        <taxon>Embryophyta</taxon>
        <taxon>Tracheophyta</taxon>
        <taxon>Spermatophyta</taxon>
        <taxon>Magnoliopsida</taxon>
        <taxon>eudicotyledons</taxon>
        <taxon>Gunneridae</taxon>
        <taxon>Pentapetalae</taxon>
        <taxon>rosids</taxon>
        <taxon>fabids</taxon>
        <taxon>Malpighiales</taxon>
        <taxon>Salicaceae</taxon>
        <taxon>Flacourtieae</taxon>
        <taxon>Dovyalis</taxon>
    </lineage>
</organism>
<sequence length="104" mass="12271">MMMVDKDPKKKLRVLDGRKSTERNSSKPRELKIREVPRMSRMFVRVFHTLKTLCLPRVVYTDGSSMYKLFSSRLVLENMSIRREGWDGYDPMCRPTTCVKVIVL</sequence>
<name>A0AAV1QT87_9ROSI</name>
<accession>A0AAV1QT87</accession>
<dbReference type="AlphaFoldDB" id="A0AAV1QT87"/>
<keyword evidence="3" id="KW-1185">Reference proteome</keyword>
<gene>
    <name evidence="2" type="ORF">DCAF_LOCUS1664</name>
</gene>
<protein>
    <submittedName>
        <fullName evidence="2">Uncharacterized protein</fullName>
    </submittedName>
</protein>